<feature type="region of interest" description="Disordered" evidence="1">
    <location>
        <begin position="150"/>
        <end position="176"/>
    </location>
</feature>
<sequence length="267" mass="29502">MSDAFREASEAAEQWTLLLADIRCCAERGDVGAAFGLMYQLRSELTDERRTAIEGHYKRLAAVADSVITHHGYLGSRSFPSAHAAMLEIACVAVTVLLGPLSVDEQADAFDEADFINRGRRLLAERSAAYLIDAGRMQASLQRERAKLAERDTTTQNARINASTKRRGRPSKGESDKETLIIAALSRHHGYDNGSLLNDEPIAVKSFADLPQNDFSAASLSRFFEKHFSGYKGYKAQCVNGKLAMTLSLLNRELPSRLASYEERDPD</sequence>
<evidence type="ECO:0000256" key="1">
    <source>
        <dbReference type="SAM" id="MobiDB-lite"/>
    </source>
</evidence>
<protein>
    <submittedName>
        <fullName evidence="2">Uncharacterized protein</fullName>
    </submittedName>
</protein>
<proteinExistence type="predicted"/>
<reference evidence="2 3" key="1">
    <citation type="submission" date="2019-02" db="EMBL/GenBank/DDBJ databases">
        <title>Deep-cultivation of Planctomycetes and their phenomic and genomic characterization uncovers novel biology.</title>
        <authorList>
            <person name="Wiegand S."/>
            <person name="Jogler M."/>
            <person name="Boedeker C."/>
            <person name="Pinto D."/>
            <person name="Vollmers J."/>
            <person name="Rivas-Marin E."/>
            <person name="Kohn T."/>
            <person name="Peeters S.H."/>
            <person name="Heuer A."/>
            <person name="Rast P."/>
            <person name="Oberbeckmann S."/>
            <person name="Bunk B."/>
            <person name="Jeske O."/>
            <person name="Meyerdierks A."/>
            <person name="Storesund J.E."/>
            <person name="Kallscheuer N."/>
            <person name="Luecker S."/>
            <person name="Lage O.M."/>
            <person name="Pohl T."/>
            <person name="Merkel B.J."/>
            <person name="Hornburger P."/>
            <person name="Mueller R.-W."/>
            <person name="Bruemmer F."/>
            <person name="Labrenz M."/>
            <person name="Spormann A.M."/>
            <person name="Op den Camp H."/>
            <person name="Overmann J."/>
            <person name="Amann R."/>
            <person name="Jetten M.S.M."/>
            <person name="Mascher T."/>
            <person name="Medema M.H."/>
            <person name="Devos D.P."/>
            <person name="Kaster A.-K."/>
            <person name="Ovreas L."/>
            <person name="Rohde M."/>
            <person name="Galperin M.Y."/>
            <person name="Jogler C."/>
        </authorList>
    </citation>
    <scope>NUCLEOTIDE SEQUENCE [LARGE SCALE GENOMIC DNA]</scope>
    <source>
        <strain evidence="2 3">Pan189</strain>
    </source>
</reference>
<evidence type="ECO:0000313" key="3">
    <source>
        <dbReference type="Proteomes" id="UP000317318"/>
    </source>
</evidence>
<dbReference type="RefSeq" id="WP_145365384.1">
    <property type="nucleotide sequence ID" value="NZ_CP036268.1"/>
</dbReference>
<dbReference type="AlphaFoldDB" id="A0A517R5X9"/>
<evidence type="ECO:0000313" key="2">
    <source>
        <dbReference type="EMBL" id="QDT39233.1"/>
    </source>
</evidence>
<gene>
    <name evidence="2" type="ORF">Pan189_36360</name>
</gene>
<organism evidence="2 3">
    <name type="scientific">Stratiformator vulcanicus</name>
    <dbReference type="NCBI Taxonomy" id="2527980"/>
    <lineage>
        <taxon>Bacteria</taxon>
        <taxon>Pseudomonadati</taxon>
        <taxon>Planctomycetota</taxon>
        <taxon>Planctomycetia</taxon>
        <taxon>Planctomycetales</taxon>
        <taxon>Planctomycetaceae</taxon>
        <taxon>Stratiformator</taxon>
    </lineage>
</organism>
<dbReference type="EMBL" id="CP036268">
    <property type="protein sequence ID" value="QDT39233.1"/>
    <property type="molecule type" value="Genomic_DNA"/>
</dbReference>
<name>A0A517R5X9_9PLAN</name>
<keyword evidence="3" id="KW-1185">Reference proteome</keyword>
<dbReference type="KEGG" id="svp:Pan189_36360"/>
<dbReference type="OrthoDB" id="10017998at2"/>
<dbReference type="Proteomes" id="UP000317318">
    <property type="component" value="Chromosome"/>
</dbReference>
<accession>A0A517R5X9</accession>
<feature type="compositionally biased region" description="Polar residues" evidence="1">
    <location>
        <begin position="154"/>
        <end position="163"/>
    </location>
</feature>